<dbReference type="HOGENOM" id="CLU_310942_0_0_2"/>
<keyword evidence="4" id="KW-0720">Serine protease</keyword>
<reference evidence="7 8" key="1">
    <citation type="journal article" date="2006" name="Proc. Natl. Acad. Sci. U.S.A.">
        <title>Genomic analysis of the uncultivated marine crenarchaeote Cenarchaeum symbiosum.</title>
        <authorList>
            <person name="Hallam S.J."/>
            <person name="Konstantinidis K.T."/>
            <person name="Putnam N."/>
            <person name="Schleper C."/>
            <person name="Watanabe Y."/>
            <person name="Sugahara J."/>
            <person name="Preston C."/>
            <person name="de la Torre J."/>
            <person name="Richardson P.M."/>
            <person name="DeLong E.F."/>
        </authorList>
    </citation>
    <scope>NUCLEOTIDE SEQUENCE [LARGE SCALE GENOMIC DNA]</scope>
    <source>
        <strain evidence="8">A</strain>
    </source>
</reference>
<dbReference type="GO" id="GO:0006508">
    <property type="term" value="P:proteolysis"/>
    <property type="evidence" value="ECO:0007669"/>
    <property type="project" value="UniProtKB-KW"/>
</dbReference>
<keyword evidence="8" id="KW-1185">Reference proteome</keyword>
<dbReference type="KEGG" id="csy:CENSYa_0382"/>
<dbReference type="Proteomes" id="UP000000758">
    <property type="component" value="Chromosome"/>
</dbReference>
<dbReference type="EnsemblBacteria" id="ABK77018">
    <property type="protein sequence ID" value="ABK77018"/>
    <property type="gene ID" value="CENSYa_0382"/>
</dbReference>
<evidence type="ECO:0000256" key="4">
    <source>
        <dbReference type="ARBA" id="ARBA00022825"/>
    </source>
</evidence>
<accession>A0RUK1</accession>
<organism evidence="7 8">
    <name type="scientific">Cenarchaeum symbiosum (strain A)</name>
    <dbReference type="NCBI Taxonomy" id="414004"/>
    <lineage>
        <taxon>Archaea</taxon>
        <taxon>Nitrososphaerota</taxon>
        <taxon>Candidatus Cenarchaeales</taxon>
        <taxon>Candidatus Cenarchaeaceae</taxon>
        <taxon>Candidatus Cenarchaeum</taxon>
    </lineage>
</organism>
<dbReference type="SUPFAM" id="SSF52743">
    <property type="entry name" value="Subtilisin-like"/>
    <property type="match status" value="1"/>
</dbReference>
<dbReference type="PANTHER" id="PTHR43806">
    <property type="entry name" value="PEPTIDASE S8"/>
    <property type="match status" value="1"/>
</dbReference>
<evidence type="ECO:0000313" key="8">
    <source>
        <dbReference type="Proteomes" id="UP000000758"/>
    </source>
</evidence>
<dbReference type="InterPro" id="IPR000209">
    <property type="entry name" value="Peptidase_S8/S53_dom"/>
</dbReference>
<evidence type="ECO:0000256" key="3">
    <source>
        <dbReference type="ARBA" id="ARBA00022801"/>
    </source>
</evidence>
<proteinExistence type="inferred from homology"/>
<comment type="similarity">
    <text evidence="1">Belongs to the peptidase S8 family.</text>
</comment>
<dbReference type="InterPro" id="IPR050131">
    <property type="entry name" value="Peptidase_S8_subtilisin-like"/>
</dbReference>
<keyword evidence="2" id="KW-0645">Protease</keyword>
<dbReference type="PRINTS" id="PR00723">
    <property type="entry name" value="SUBTILISIN"/>
</dbReference>
<evidence type="ECO:0000256" key="2">
    <source>
        <dbReference type="ARBA" id="ARBA00022670"/>
    </source>
</evidence>
<dbReference type="PROSITE" id="PS00138">
    <property type="entry name" value="SUBTILASE_SER"/>
    <property type="match status" value="1"/>
</dbReference>
<dbReference type="PANTHER" id="PTHR43806:SF11">
    <property type="entry name" value="CEREVISIN-RELATED"/>
    <property type="match status" value="1"/>
</dbReference>
<dbReference type="STRING" id="414004.CENSYa_0382"/>
<dbReference type="InterPro" id="IPR036852">
    <property type="entry name" value="Peptidase_S8/S53_dom_sf"/>
</dbReference>
<dbReference type="AlphaFoldDB" id="A0RUK1"/>
<dbReference type="GO" id="GO:0004252">
    <property type="term" value="F:serine-type endopeptidase activity"/>
    <property type="evidence" value="ECO:0007669"/>
    <property type="project" value="InterPro"/>
</dbReference>
<dbReference type="Gene3D" id="3.40.50.200">
    <property type="entry name" value="Peptidase S8/S53 domain"/>
    <property type="match status" value="1"/>
</dbReference>
<feature type="domain" description="Peptidase S8/S53" evidence="6">
    <location>
        <begin position="317"/>
        <end position="619"/>
    </location>
</feature>
<evidence type="ECO:0000313" key="7">
    <source>
        <dbReference type="EMBL" id="ABK77018.1"/>
    </source>
</evidence>
<dbReference type="InterPro" id="IPR015500">
    <property type="entry name" value="Peptidase_S8_subtilisin-rel"/>
</dbReference>
<dbReference type="EMBL" id="DP000238">
    <property type="protein sequence ID" value="ABK77018.1"/>
    <property type="molecule type" value="Genomic_DNA"/>
</dbReference>
<name>A0RUK1_CENSY</name>
<gene>
    <name evidence="7" type="ordered locus">CENSYa_0382</name>
</gene>
<protein>
    <submittedName>
        <fullName evidence="7">Subtilisin-like serine protease</fullName>
    </submittedName>
</protein>
<keyword evidence="3" id="KW-0378">Hydrolase</keyword>
<evidence type="ECO:0000256" key="5">
    <source>
        <dbReference type="SAM" id="MobiDB-lite"/>
    </source>
</evidence>
<evidence type="ECO:0000259" key="6">
    <source>
        <dbReference type="Pfam" id="PF00082"/>
    </source>
</evidence>
<dbReference type="Pfam" id="PF00082">
    <property type="entry name" value="Peptidase_S8"/>
    <property type="match status" value="1"/>
</dbReference>
<sequence>MALPPEGKGHARNHPGAPAGARQENKRLIASRRADVHGQAVHAGWIIYHHSPFGRGQRAPHLRRCGQGPAGCMMQGPGRLGRMAAIPASLALLAMLAVLSAGAPHSQAEEGHMQLVHRVIDGELAVSTVPVQVTSVETFEPPRQFQIEADPASKISPELQNYAETGMHPMCGRGMNETAENIFGMDCSKPDDFDNRYISVIILLEQERRPVDYSRYNYDRETVYRMIQEEGARASAALEAPAESVAEYLEGINATGIEVYYGIGGVAASVPGSAISGIAGLEWVKGIDTTEYLFFTSADSTRRATGINIPFYDGFGGDGTRIASIDTGVDIVDGSYNHTAFTAEIAHDDLDDLDDDPDTDDPKVVYIRDMISNRGYDPDDCANHGTRVVGAASGTGSQDPRFRGFAPQAELIVYASCKTVDQAVIDIGGAMRAINDIIDTKAAAPGEGADVLTISYVSKGNGYGRVTSVQLTDMVYDSGIAITRSAGNNLVNPNFYDNTGDGHKVFTAGQLLANGEHGVLNGRPTSNYGTTLDGRIKPEITIPVAPMTVPSTGNTYQASTGTSFAAPAVAGAMATMIGMYKEQDIVLEPGHVYAMMLSQAGGTETGSFEDIHMDERSGAGVMGMNYDTMETHSGSYTFNSTGNTTVPLEIPGGTVKITAALWWPEVALDNPSNDRNDHNEVHLHIVSNGSALLSSTHSGSVLQRLVLEDPVPGEYDLQLSFVESEILPQKVFYSYTLFTEEDEFVMEHAALSPGGERIRLGFSREVDPISATAGAFAVPGSRIAGSTASGSEVNLFLDAPIPAGSTPRVALHGSVFASGSEDDVSASNVATVDGAGGESFLNVENIAHNSTHLFIADYALAGGLYILDGSFGLADKVDQNTTGIDSFFITGVDVNATNIVLATQIGNNSGVHVLDLSGNRVGGFTTNGSIYQWDLAPGSRDYSQR</sequence>
<dbReference type="PROSITE" id="PS51892">
    <property type="entry name" value="SUBTILASE"/>
    <property type="match status" value="1"/>
</dbReference>
<dbReference type="InterPro" id="IPR023828">
    <property type="entry name" value="Peptidase_S8_Ser-AS"/>
</dbReference>
<evidence type="ECO:0000256" key="1">
    <source>
        <dbReference type="ARBA" id="ARBA00011073"/>
    </source>
</evidence>
<feature type="region of interest" description="Disordered" evidence="5">
    <location>
        <begin position="1"/>
        <end position="24"/>
    </location>
</feature>